<name>A0A261XSY4_9FUNG</name>
<feature type="non-terminal residue" evidence="1">
    <location>
        <position position="109"/>
    </location>
</feature>
<dbReference type="AlphaFoldDB" id="A0A261XSY4"/>
<accession>A0A261XSY4</accession>
<dbReference type="EMBL" id="MVBO01000506">
    <property type="protein sequence ID" value="OZJ01344.1"/>
    <property type="molecule type" value="Genomic_DNA"/>
</dbReference>
<dbReference type="Proteomes" id="UP000242875">
    <property type="component" value="Unassembled WGS sequence"/>
</dbReference>
<sequence>MSGAKLAKSTPEELNTLFSHSDFFIDLHHVDTIAEAFELRAKYTPDTLNELESDVHGPFLTNAINKSMGVMQSLIYKHPSINDLAQKLVQIHENGLSVPTVPLKVDAVK</sequence>
<protein>
    <submittedName>
        <fullName evidence="1">Uncharacterized protein</fullName>
    </submittedName>
</protein>
<comment type="caution">
    <text evidence="1">The sequence shown here is derived from an EMBL/GenBank/DDBJ whole genome shotgun (WGS) entry which is preliminary data.</text>
</comment>
<proteinExistence type="predicted"/>
<reference evidence="1 2" key="1">
    <citation type="journal article" date="2017" name="Mycologia">
        <title>Bifiguratus adelaidae, gen. et sp. nov., a new member of Mucoromycotina in endophytic and soil-dwelling habitats.</title>
        <authorList>
            <person name="Torres-Cruz T.J."/>
            <person name="Billingsley Tobias T.L."/>
            <person name="Almatruk M."/>
            <person name="Hesse C."/>
            <person name="Kuske C.R."/>
            <person name="Desiro A."/>
            <person name="Benucci G.M."/>
            <person name="Bonito G."/>
            <person name="Stajich J.E."/>
            <person name="Dunlap C."/>
            <person name="Arnold A.E."/>
            <person name="Porras-Alfaro A."/>
        </authorList>
    </citation>
    <scope>NUCLEOTIDE SEQUENCE [LARGE SCALE GENOMIC DNA]</scope>
    <source>
        <strain evidence="1 2">AZ0501</strain>
    </source>
</reference>
<evidence type="ECO:0000313" key="2">
    <source>
        <dbReference type="Proteomes" id="UP000242875"/>
    </source>
</evidence>
<gene>
    <name evidence="1" type="ORF">BZG36_05725</name>
</gene>
<organism evidence="1 2">
    <name type="scientific">Bifiguratus adelaidae</name>
    <dbReference type="NCBI Taxonomy" id="1938954"/>
    <lineage>
        <taxon>Eukaryota</taxon>
        <taxon>Fungi</taxon>
        <taxon>Fungi incertae sedis</taxon>
        <taxon>Mucoromycota</taxon>
        <taxon>Mucoromycotina</taxon>
        <taxon>Endogonomycetes</taxon>
        <taxon>Endogonales</taxon>
        <taxon>Endogonales incertae sedis</taxon>
        <taxon>Bifiguratus</taxon>
    </lineage>
</organism>
<evidence type="ECO:0000313" key="1">
    <source>
        <dbReference type="EMBL" id="OZJ01344.1"/>
    </source>
</evidence>
<keyword evidence="2" id="KW-1185">Reference proteome</keyword>